<reference evidence="2 3" key="1">
    <citation type="submission" date="2019-05" db="EMBL/GenBank/DDBJ databases">
        <title>Another draft genome of Portunus trituberculatus and its Hox gene families provides insights of decapod evolution.</title>
        <authorList>
            <person name="Jeong J.-H."/>
            <person name="Song I."/>
            <person name="Kim S."/>
            <person name="Choi T."/>
            <person name="Kim D."/>
            <person name="Ryu S."/>
            <person name="Kim W."/>
        </authorList>
    </citation>
    <scope>NUCLEOTIDE SEQUENCE [LARGE SCALE GENOMIC DNA]</scope>
    <source>
        <tissue evidence="2">Muscle</tissue>
    </source>
</reference>
<evidence type="ECO:0000256" key="1">
    <source>
        <dbReference type="SAM" id="SignalP"/>
    </source>
</evidence>
<dbReference type="EMBL" id="VSRR010001170">
    <property type="protein sequence ID" value="MPC23130.1"/>
    <property type="molecule type" value="Genomic_DNA"/>
</dbReference>
<dbReference type="Proteomes" id="UP000324222">
    <property type="component" value="Unassembled WGS sequence"/>
</dbReference>
<feature type="chain" id="PRO_5023069758" evidence="1">
    <location>
        <begin position="37"/>
        <end position="203"/>
    </location>
</feature>
<protein>
    <submittedName>
        <fullName evidence="2">Uncharacterized protein</fullName>
    </submittedName>
</protein>
<evidence type="ECO:0000313" key="3">
    <source>
        <dbReference type="Proteomes" id="UP000324222"/>
    </source>
</evidence>
<sequence length="203" mass="22543">MSVWESVHSGHSHMMVRHMCLAPPLLLYLLPAGTSATPDLSAVPCSVIELIPNLQSPLSTFYHVDSAFLHRQPSSLPSSFPASSLPTVPPSLPCRAGSCCYGPYTVSFFTPAASRSCTSHYTPEFLHDLTSSLTYVTCSRWPRLPAVVRPHPCRRLDFPLHPLTAMLMGASWLQVAGPCNHQFLFRVNDVWRTNPLMLGFKFY</sequence>
<organism evidence="2 3">
    <name type="scientific">Portunus trituberculatus</name>
    <name type="common">Swimming crab</name>
    <name type="synonym">Neptunus trituberculatus</name>
    <dbReference type="NCBI Taxonomy" id="210409"/>
    <lineage>
        <taxon>Eukaryota</taxon>
        <taxon>Metazoa</taxon>
        <taxon>Ecdysozoa</taxon>
        <taxon>Arthropoda</taxon>
        <taxon>Crustacea</taxon>
        <taxon>Multicrustacea</taxon>
        <taxon>Malacostraca</taxon>
        <taxon>Eumalacostraca</taxon>
        <taxon>Eucarida</taxon>
        <taxon>Decapoda</taxon>
        <taxon>Pleocyemata</taxon>
        <taxon>Brachyura</taxon>
        <taxon>Eubrachyura</taxon>
        <taxon>Portunoidea</taxon>
        <taxon>Portunidae</taxon>
        <taxon>Portuninae</taxon>
        <taxon>Portunus</taxon>
    </lineage>
</organism>
<feature type="signal peptide" evidence="1">
    <location>
        <begin position="1"/>
        <end position="36"/>
    </location>
</feature>
<evidence type="ECO:0000313" key="2">
    <source>
        <dbReference type="EMBL" id="MPC23130.1"/>
    </source>
</evidence>
<name>A0A5B7DNP4_PORTR</name>
<proteinExistence type="predicted"/>
<accession>A0A5B7DNP4</accession>
<comment type="caution">
    <text evidence="2">The sequence shown here is derived from an EMBL/GenBank/DDBJ whole genome shotgun (WGS) entry which is preliminary data.</text>
</comment>
<keyword evidence="3" id="KW-1185">Reference proteome</keyword>
<dbReference type="AlphaFoldDB" id="A0A5B7DNP4"/>
<gene>
    <name evidence="2" type="ORF">E2C01_016169</name>
</gene>
<keyword evidence="1" id="KW-0732">Signal</keyword>